<dbReference type="InterPro" id="IPR045864">
    <property type="entry name" value="aa-tRNA-synth_II/BPL/LPL"/>
</dbReference>
<feature type="domain" description="BPL/LPL catalytic" evidence="4">
    <location>
        <begin position="41"/>
        <end position="226"/>
    </location>
</feature>
<dbReference type="EC" id="2.3.1.204" evidence="3"/>
<organism evidence="5 6">
    <name type="scientific">Staphylococcus haemolyticus</name>
    <dbReference type="NCBI Taxonomy" id="1283"/>
    <lineage>
        <taxon>Bacteria</taxon>
        <taxon>Bacillati</taxon>
        <taxon>Bacillota</taxon>
        <taxon>Bacilli</taxon>
        <taxon>Bacillales</taxon>
        <taxon>Staphylococcaceae</taxon>
        <taxon>Staphylococcus</taxon>
    </lineage>
</organism>
<comment type="caution">
    <text evidence="5">The sequence shown here is derived from an EMBL/GenBank/DDBJ whole genome shotgun (WGS) entry which is preliminary data.</text>
</comment>
<dbReference type="PANTHER" id="PTHR43679:SF2">
    <property type="entry name" value="OCTANOYL-[GCVH]:PROTEIN N-OCTANOYLTRANSFERASE"/>
    <property type="match status" value="1"/>
</dbReference>
<dbReference type="GO" id="GO:0016874">
    <property type="term" value="F:ligase activity"/>
    <property type="evidence" value="ECO:0007669"/>
    <property type="project" value="UniProtKB-KW"/>
</dbReference>
<dbReference type="GO" id="GO:0009107">
    <property type="term" value="P:lipoate biosynthetic process"/>
    <property type="evidence" value="ECO:0007669"/>
    <property type="project" value="UniProtKB-UniRule"/>
</dbReference>
<dbReference type="SUPFAM" id="SSF55681">
    <property type="entry name" value="Class II aaRS and biotin synthetases"/>
    <property type="match status" value="1"/>
</dbReference>
<feature type="active site" description="Acyl-thioester intermediate" evidence="3">
    <location>
        <position position="146"/>
    </location>
</feature>
<keyword evidence="2 3" id="KW-0012">Acyltransferase</keyword>
<evidence type="ECO:0000256" key="3">
    <source>
        <dbReference type="HAMAP-Rule" id="MF_02119"/>
    </source>
</evidence>
<dbReference type="InterPro" id="IPR050664">
    <property type="entry name" value="Octanoyltrans_LipM/LipL"/>
</dbReference>
<dbReference type="RefSeq" id="WP_016930863.1">
    <property type="nucleotide sequence ID" value="NZ_BKAY01000037.1"/>
</dbReference>
<proteinExistence type="inferred from homology"/>
<dbReference type="Gene3D" id="3.30.930.10">
    <property type="entry name" value="Bira Bifunctional Protein, Domain 2"/>
    <property type="match status" value="1"/>
</dbReference>
<dbReference type="Pfam" id="PF21948">
    <property type="entry name" value="LplA-B_cat"/>
    <property type="match status" value="1"/>
</dbReference>
<sequence length="280" mass="32022">MDLASKYFNDIDWRYVDHSSGLAPMQSFAFDDTFSESVGKDLSCNVVRTWIHQHTVILGIHDSRLPFLKDGIRYLTDEIGYNAIVRNSGGLGVVLDQGVLNISLIFKGQTETTIDEAFTVMYLLICKMFENEDVEIDTREIEHSYCPGKFDLSIDGKKFAGISQRRVRGGIAVQIYLCVEGSGSERAEMMRVFYEHALKGEVTKFKYPDIQPECMASLETLFGREIKVQDVMFQLLHAIKDLGGNLNMDPITEDEWTRYEGYFDKMIDRNEKMNRSIEAD</sequence>
<dbReference type="PROSITE" id="PS51733">
    <property type="entry name" value="BPL_LPL_CATALYTIC"/>
    <property type="match status" value="1"/>
</dbReference>
<keyword evidence="1 3" id="KW-0808">Transferase</keyword>
<dbReference type="CDD" id="cd16443">
    <property type="entry name" value="LplA"/>
    <property type="match status" value="1"/>
</dbReference>
<evidence type="ECO:0000259" key="4">
    <source>
        <dbReference type="PROSITE" id="PS51733"/>
    </source>
</evidence>
<feature type="site" description="Lowers pKa of active site Cys" evidence="3">
    <location>
        <position position="158"/>
    </location>
</feature>
<dbReference type="GO" id="GO:0033819">
    <property type="term" value="F:lipoyl(octanoyl) transferase activity"/>
    <property type="evidence" value="ECO:0007669"/>
    <property type="project" value="InterPro"/>
</dbReference>
<protein>
    <recommendedName>
        <fullName evidence="3">Octanoyl-[GcvH]:protein N-octanoyltransferase</fullName>
        <ecNumber evidence="3">2.3.1.204</ecNumber>
    </recommendedName>
    <alternativeName>
        <fullName evidence="3">Octanoyl-[GcvH]:E2 amidotransferase</fullName>
    </alternativeName>
</protein>
<dbReference type="PANTHER" id="PTHR43679">
    <property type="entry name" value="OCTANOYLTRANSFERASE LIPM-RELATED"/>
    <property type="match status" value="1"/>
</dbReference>
<evidence type="ECO:0000313" key="5">
    <source>
        <dbReference type="EMBL" id="TRL77582.1"/>
    </source>
</evidence>
<evidence type="ECO:0000256" key="2">
    <source>
        <dbReference type="ARBA" id="ARBA00023315"/>
    </source>
</evidence>
<dbReference type="GO" id="GO:0009249">
    <property type="term" value="P:protein lipoylation"/>
    <property type="evidence" value="ECO:0007669"/>
    <property type="project" value="UniProtKB-UniRule"/>
</dbReference>
<evidence type="ECO:0000313" key="6">
    <source>
        <dbReference type="Proteomes" id="UP000316594"/>
    </source>
</evidence>
<dbReference type="Proteomes" id="UP000316594">
    <property type="component" value="Unassembled WGS sequence"/>
</dbReference>
<comment type="function">
    <text evidence="3">Catalyzes the amidotransfer (transamidation) of the octanoyl moiety from octanoyl-GcvH to the lipoyl domain of the E2 subunit of lipoate-dependent enzymes.</text>
</comment>
<comment type="catalytic activity">
    <reaction evidence="3">
        <text>N(6)-octanoyl-L-lysyl-[glycine-cleavage complex H protein] + L-lysyl-[lipoyl-carrier protein] = N(6)-octanoyl-L-lysyl-[lipoyl-carrier protein] + L-lysyl-[glycine-cleavage complex H protein]</text>
        <dbReference type="Rhea" id="RHEA:20213"/>
        <dbReference type="Rhea" id="RHEA-COMP:10500"/>
        <dbReference type="Rhea" id="RHEA-COMP:10501"/>
        <dbReference type="Rhea" id="RHEA-COMP:10503"/>
        <dbReference type="Rhea" id="RHEA-COMP:10504"/>
        <dbReference type="ChEBI" id="CHEBI:29969"/>
        <dbReference type="ChEBI" id="CHEBI:78809"/>
        <dbReference type="EC" id="2.3.1.204"/>
    </reaction>
</comment>
<evidence type="ECO:0000256" key="1">
    <source>
        <dbReference type="ARBA" id="ARBA00022679"/>
    </source>
</evidence>
<dbReference type="EMBL" id="VJMP01000004">
    <property type="protein sequence ID" value="TRL77582.1"/>
    <property type="molecule type" value="Genomic_DNA"/>
</dbReference>
<accession>A0A2A1K768</accession>
<comment type="miscellaneous">
    <text evidence="3">The reaction proceeds via a thioester-linked acyl-enzyme intermediate.</text>
</comment>
<dbReference type="AlphaFoldDB" id="A0A2A1K768"/>
<keyword evidence="5" id="KW-0436">Ligase</keyword>
<reference evidence="5 6" key="1">
    <citation type="submission" date="2019-07" db="EMBL/GenBank/DDBJ databases">
        <title>Genome Sequencing and Assembly of Staphylococcus haemolyticus SDA2.</title>
        <authorList>
            <person name="Emmons C.B."/>
            <person name="Park C."/>
            <person name="Sevigny J.L."/>
            <person name="Andam C."/>
        </authorList>
    </citation>
    <scope>NUCLEOTIDE SEQUENCE [LARGE SCALE GENOMIC DNA]</scope>
    <source>
        <strain evidence="5 6">SDA2</strain>
    </source>
</reference>
<dbReference type="InterPro" id="IPR024897">
    <property type="entry name" value="LipL"/>
</dbReference>
<dbReference type="HAMAP" id="MF_02119">
    <property type="entry name" value="LipL"/>
    <property type="match status" value="1"/>
</dbReference>
<comment type="pathway">
    <text evidence="3">Protein modification; protein lipoylation via endogenous pathway; protein N(6)-(lipoyl)lysine from octanoyl-[acyl-carrier-protein].</text>
</comment>
<dbReference type="InterPro" id="IPR004143">
    <property type="entry name" value="BPL_LPL_catalytic"/>
</dbReference>
<comment type="similarity">
    <text evidence="3">Belongs to the octanoyltransferase LipL family.</text>
</comment>
<name>A0A2A1K768_STAHA</name>
<dbReference type="GeneID" id="93781625"/>
<gene>
    <name evidence="3" type="primary">lipL</name>
    <name evidence="5" type="ORF">FNL11_05775</name>
</gene>